<evidence type="ECO:0000313" key="4">
    <source>
        <dbReference type="Proteomes" id="UP000032874"/>
    </source>
</evidence>
<organism evidence="1 4">
    <name type="scientific">Pectobacterium betavasculorum</name>
    <dbReference type="NCBI Taxonomy" id="55207"/>
    <lineage>
        <taxon>Bacteria</taxon>
        <taxon>Pseudomonadati</taxon>
        <taxon>Pseudomonadota</taxon>
        <taxon>Gammaproteobacteria</taxon>
        <taxon>Enterobacterales</taxon>
        <taxon>Pectobacteriaceae</taxon>
        <taxon>Pectobacterium</taxon>
    </lineage>
</organism>
<dbReference type="eggNOG" id="ENOG502ZQ5Z">
    <property type="taxonomic scope" value="Bacteria"/>
</dbReference>
<dbReference type="STRING" id="55207.KP22_08590"/>
<dbReference type="AlphaFoldDB" id="A0A093TDP2"/>
<proteinExistence type="predicted"/>
<comment type="caution">
    <text evidence="1">The sequence shown here is derived from an EMBL/GenBank/DDBJ whole genome shotgun (WGS) entry which is preliminary data.</text>
</comment>
<evidence type="ECO:0000313" key="2">
    <source>
        <dbReference type="EMBL" id="KFX20526.1"/>
    </source>
</evidence>
<dbReference type="OrthoDB" id="8556612at2"/>
<evidence type="ECO:0000313" key="1">
    <source>
        <dbReference type="EMBL" id="KFX05907.1"/>
    </source>
</evidence>
<evidence type="ECO:0000313" key="3">
    <source>
        <dbReference type="Proteomes" id="UP000032869"/>
    </source>
</evidence>
<gene>
    <name evidence="2" type="ORF">JV35_10530</name>
    <name evidence="1" type="ORF">KP22_08590</name>
</gene>
<dbReference type="EMBL" id="JQHM01000002">
    <property type="protein sequence ID" value="KFX05907.1"/>
    <property type="molecule type" value="Genomic_DNA"/>
</dbReference>
<dbReference type="RefSeq" id="WP_039303812.1">
    <property type="nucleotide sequence ID" value="NZ_JAODTE010000006.1"/>
</dbReference>
<dbReference type="Gene3D" id="1.20.1170.10">
    <property type="match status" value="1"/>
</dbReference>
<accession>A0A093TDP2</accession>
<reference evidence="3 4" key="1">
    <citation type="submission" date="2014-08" db="EMBL/GenBank/DDBJ databases">
        <title>Genome sequences of NCPPB Pectobacterium isolates.</title>
        <authorList>
            <person name="Glover R.H."/>
            <person name="Sapp M."/>
            <person name="Elphinstone J."/>
        </authorList>
    </citation>
    <scope>NUCLEOTIDE SEQUENCE [LARGE SCALE GENOMIC DNA]</scope>
    <source>
        <strain evidence="2 3">NCPPB 2793</strain>
        <strain evidence="1 4">NCPPB 2795</strain>
    </source>
</reference>
<keyword evidence="3" id="KW-1185">Reference proteome</keyword>
<dbReference type="Proteomes" id="UP000032869">
    <property type="component" value="Unassembled WGS sequence"/>
</dbReference>
<dbReference type="Proteomes" id="UP000032874">
    <property type="component" value="Unassembled WGS sequence"/>
</dbReference>
<dbReference type="EMBL" id="JQHL01000003">
    <property type="protein sequence ID" value="KFX20526.1"/>
    <property type="molecule type" value="Genomic_DNA"/>
</dbReference>
<sequence>MLSPTIYDAQELLTDSFNNVMQLDSYAFTSSNTNIGKLPDDPDWLASVRSRMSMLSNAGNQWVQDRPDIWGSILLQFPDYATAFAGVNATAQENKLSQSQWLELLKNVLRPQLTKAVKDTGTAVDALKTHQQAFANIQPLLDKSINEGWNALSQEEQQMQNIAAKLQHLQDVVASLQSSITSEDISTGKEIATTTVTLLYKVGTAAAESFSFLDMASIAITIGKYFYEEIEDTAEVASTLKEIADLQIQASDAAQAAAGTKLVIQLLNNLELTFSQIGKGVSDLQTLWIEQLDSVTDTINALEAGADPAQLFDLSTLSVANTNWQVLSTFASSIPQKLTQVGSPVILDPQNPNKYSG</sequence>
<name>A0A093TDP2_9GAMM</name>
<protein>
    <submittedName>
        <fullName evidence="1">Uncharacterized protein</fullName>
    </submittedName>
</protein>